<gene>
    <name evidence="1" type="ORF">NDU88_008363</name>
</gene>
<dbReference type="EMBL" id="JANPWB010000011">
    <property type="protein sequence ID" value="KAJ1130005.1"/>
    <property type="molecule type" value="Genomic_DNA"/>
</dbReference>
<proteinExistence type="predicted"/>
<evidence type="ECO:0000313" key="2">
    <source>
        <dbReference type="Proteomes" id="UP001066276"/>
    </source>
</evidence>
<reference evidence="1" key="1">
    <citation type="journal article" date="2022" name="bioRxiv">
        <title>Sequencing and chromosome-scale assembly of the giantPleurodeles waltlgenome.</title>
        <authorList>
            <person name="Brown T."/>
            <person name="Elewa A."/>
            <person name="Iarovenko S."/>
            <person name="Subramanian E."/>
            <person name="Araus A.J."/>
            <person name="Petzold A."/>
            <person name="Susuki M."/>
            <person name="Suzuki K.-i.T."/>
            <person name="Hayashi T."/>
            <person name="Toyoda A."/>
            <person name="Oliveira C."/>
            <person name="Osipova E."/>
            <person name="Leigh N.D."/>
            <person name="Simon A."/>
            <person name="Yun M.H."/>
        </authorList>
    </citation>
    <scope>NUCLEOTIDE SEQUENCE</scope>
    <source>
        <strain evidence="1">20211129_DDA</strain>
        <tissue evidence="1">Liver</tissue>
    </source>
</reference>
<accession>A0AAV7PPI7</accession>
<dbReference type="Proteomes" id="UP001066276">
    <property type="component" value="Chromosome 7"/>
</dbReference>
<protein>
    <submittedName>
        <fullName evidence="1">Uncharacterized protein</fullName>
    </submittedName>
</protein>
<comment type="caution">
    <text evidence="1">The sequence shown here is derived from an EMBL/GenBank/DDBJ whole genome shotgun (WGS) entry which is preliminary data.</text>
</comment>
<evidence type="ECO:0000313" key="1">
    <source>
        <dbReference type="EMBL" id="KAJ1130005.1"/>
    </source>
</evidence>
<dbReference type="AlphaFoldDB" id="A0AAV7PPI7"/>
<keyword evidence="2" id="KW-1185">Reference proteome</keyword>
<organism evidence="1 2">
    <name type="scientific">Pleurodeles waltl</name>
    <name type="common">Iberian ribbed newt</name>
    <dbReference type="NCBI Taxonomy" id="8319"/>
    <lineage>
        <taxon>Eukaryota</taxon>
        <taxon>Metazoa</taxon>
        <taxon>Chordata</taxon>
        <taxon>Craniata</taxon>
        <taxon>Vertebrata</taxon>
        <taxon>Euteleostomi</taxon>
        <taxon>Amphibia</taxon>
        <taxon>Batrachia</taxon>
        <taxon>Caudata</taxon>
        <taxon>Salamandroidea</taxon>
        <taxon>Salamandridae</taxon>
        <taxon>Pleurodelinae</taxon>
        <taxon>Pleurodeles</taxon>
    </lineage>
</organism>
<name>A0AAV7PPI7_PLEWA</name>
<sequence>MDDTRVATTDGIVEVFQPHLRQVYTTEPAMNPDRNVPFLQGVDLPQITPLVAGSLDTPVGLEELRTALSMILRGKVPGGVGIPPEFYQVFSVTIMQGLLEVLLEACKSGIMPPSMREGEICMFLKPGGNGSDPSCQ</sequence>